<evidence type="ECO:0000256" key="1">
    <source>
        <dbReference type="ARBA" id="ARBA00007228"/>
    </source>
</evidence>
<feature type="domain" description="tRNA/rRNA methyltransferase SpoU type" evidence="4">
    <location>
        <begin position="120"/>
        <end position="259"/>
    </location>
</feature>
<dbReference type="GO" id="GO:0032259">
    <property type="term" value="P:methylation"/>
    <property type="evidence" value="ECO:0007669"/>
    <property type="project" value="UniProtKB-KW"/>
</dbReference>
<dbReference type="Pfam" id="PF22435">
    <property type="entry name" value="MRM3-like_sub_bind"/>
    <property type="match status" value="1"/>
</dbReference>
<evidence type="ECO:0000313" key="7">
    <source>
        <dbReference type="Proteomes" id="UP001500621"/>
    </source>
</evidence>
<evidence type="ECO:0000313" key="6">
    <source>
        <dbReference type="EMBL" id="GAA4677154.1"/>
    </source>
</evidence>
<dbReference type="SUPFAM" id="SSF55315">
    <property type="entry name" value="L30e-like"/>
    <property type="match status" value="1"/>
</dbReference>
<organism evidence="6 7">
    <name type="scientific">Nocardioides nanhaiensis</name>
    <dbReference type="NCBI Taxonomy" id="1476871"/>
    <lineage>
        <taxon>Bacteria</taxon>
        <taxon>Bacillati</taxon>
        <taxon>Actinomycetota</taxon>
        <taxon>Actinomycetes</taxon>
        <taxon>Propionibacteriales</taxon>
        <taxon>Nocardioidaceae</taxon>
        <taxon>Nocardioides</taxon>
    </lineage>
</organism>
<reference evidence="7" key="1">
    <citation type="journal article" date="2019" name="Int. J. Syst. Evol. Microbiol.">
        <title>The Global Catalogue of Microorganisms (GCM) 10K type strain sequencing project: providing services to taxonomists for standard genome sequencing and annotation.</title>
        <authorList>
            <consortium name="The Broad Institute Genomics Platform"/>
            <consortium name="The Broad Institute Genome Sequencing Center for Infectious Disease"/>
            <person name="Wu L."/>
            <person name="Ma J."/>
        </authorList>
    </citation>
    <scope>NUCLEOTIDE SEQUENCE [LARGE SCALE GENOMIC DNA]</scope>
    <source>
        <strain evidence="7">JCM 18127</strain>
    </source>
</reference>
<evidence type="ECO:0000256" key="3">
    <source>
        <dbReference type="ARBA" id="ARBA00022679"/>
    </source>
</evidence>
<evidence type="ECO:0000256" key="2">
    <source>
        <dbReference type="ARBA" id="ARBA00022603"/>
    </source>
</evidence>
<dbReference type="InterPro" id="IPR029064">
    <property type="entry name" value="Ribosomal_eL30-like_sf"/>
</dbReference>
<dbReference type="InterPro" id="IPR029026">
    <property type="entry name" value="tRNA_m1G_MTases_N"/>
</dbReference>
<dbReference type="SUPFAM" id="SSF75217">
    <property type="entry name" value="alpha/beta knot"/>
    <property type="match status" value="1"/>
</dbReference>
<dbReference type="Gene3D" id="3.40.1280.10">
    <property type="match status" value="1"/>
</dbReference>
<gene>
    <name evidence="6" type="ORF">GCM10023226_13000</name>
</gene>
<comment type="caution">
    <text evidence="6">The sequence shown here is derived from an EMBL/GenBank/DDBJ whole genome shotgun (WGS) entry which is preliminary data.</text>
</comment>
<dbReference type="Gene3D" id="3.30.1330.30">
    <property type="match status" value="1"/>
</dbReference>
<evidence type="ECO:0000259" key="4">
    <source>
        <dbReference type="Pfam" id="PF00588"/>
    </source>
</evidence>
<keyword evidence="7" id="KW-1185">Reference proteome</keyword>
<dbReference type="InterPro" id="IPR051259">
    <property type="entry name" value="rRNA_Methyltransferase"/>
</dbReference>
<dbReference type="GO" id="GO:0008168">
    <property type="term" value="F:methyltransferase activity"/>
    <property type="evidence" value="ECO:0007669"/>
    <property type="project" value="UniProtKB-KW"/>
</dbReference>
<keyword evidence="3" id="KW-0808">Transferase</keyword>
<dbReference type="Pfam" id="PF00588">
    <property type="entry name" value="SpoU_methylase"/>
    <property type="match status" value="1"/>
</dbReference>
<dbReference type="EMBL" id="BAABIM010000001">
    <property type="protein sequence ID" value="GAA4677154.1"/>
    <property type="molecule type" value="Genomic_DNA"/>
</dbReference>
<sequence length="266" mass="27828">MTEALDITSPGNPRLKALTGLHRRRSRREAGVTVVEGHDELSLALEAGAVPTTLFTCPDLVTPERAGLVEQVQATGAEVLRLGRAAFERISYRDSPDGLLAVLPDPARALAALQLPTDPLLLVAEGIEKPGNLGAMLRTAEAAGVDAVVAASPLTDWANPNVVRASKGTLFAVPVADAPAAEVVAWLRRRQVRLVVATPEADALVTEVDLTGPVAIAVGTEHEGVTEGLRDAADQLVRLPMAGRVNSLNVATAAAVCVYEAVRQRG</sequence>
<proteinExistence type="inferred from homology"/>
<dbReference type="InterPro" id="IPR001537">
    <property type="entry name" value="SpoU_MeTrfase"/>
</dbReference>
<dbReference type="Proteomes" id="UP001500621">
    <property type="component" value="Unassembled WGS sequence"/>
</dbReference>
<name>A0ABP8W0S1_9ACTN</name>
<keyword evidence="2 6" id="KW-0489">Methyltransferase</keyword>
<protein>
    <submittedName>
        <fullName evidence="6">RNA methyltransferase</fullName>
    </submittedName>
</protein>
<accession>A0ABP8W0S1</accession>
<dbReference type="RefSeq" id="WP_345263837.1">
    <property type="nucleotide sequence ID" value="NZ_BAABIM010000001.1"/>
</dbReference>
<feature type="domain" description="MRM3-like substrate binding" evidence="5">
    <location>
        <begin position="12"/>
        <end position="101"/>
    </location>
</feature>
<dbReference type="InterPro" id="IPR029028">
    <property type="entry name" value="Alpha/beta_knot_MTases"/>
</dbReference>
<dbReference type="PANTHER" id="PTHR43191">
    <property type="entry name" value="RRNA METHYLTRANSFERASE 3"/>
    <property type="match status" value="1"/>
</dbReference>
<dbReference type="PANTHER" id="PTHR43191:SF2">
    <property type="entry name" value="RRNA METHYLTRANSFERASE 3, MITOCHONDRIAL"/>
    <property type="match status" value="1"/>
</dbReference>
<evidence type="ECO:0000259" key="5">
    <source>
        <dbReference type="Pfam" id="PF22435"/>
    </source>
</evidence>
<comment type="similarity">
    <text evidence="1">Belongs to the class IV-like SAM-binding methyltransferase superfamily. RNA methyltransferase TrmH family.</text>
</comment>
<dbReference type="InterPro" id="IPR053888">
    <property type="entry name" value="MRM3-like_sub_bind"/>
</dbReference>